<evidence type="ECO:0000256" key="4">
    <source>
        <dbReference type="SAM" id="MobiDB-lite"/>
    </source>
</evidence>
<reference evidence="6" key="1">
    <citation type="journal article" date="2023" name="Mol. Phylogenet. Evol.">
        <title>Genome-scale phylogeny and comparative genomics of the fungal order Sordariales.</title>
        <authorList>
            <person name="Hensen N."/>
            <person name="Bonometti L."/>
            <person name="Westerberg I."/>
            <person name="Brannstrom I.O."/>
            <person name="Guillou S."/>
            <person name="Cros-Aarteil S."/>
            <person name="Calhoun S."/>
            <person name="Haridas S."/>
            <person name="Kuo A."/>
            <person name="Mondo S."/>
            <person name="Pangilinan J."/>
            <person name="Riley R."/>
            <person name="LaButti K."/>
            <person name="Andreopoulos B."/>
            <person name="Lipzen A."/>
            <person name="Chen C."/>
            <person name="Yan M."/>
            <person name="Daum C."/>
            <person name="Ng V."/>
            <person name="Clum A."/>
            <person name="Steindorff A."/>
            <person name="Ohm R.A."/>
            <person name="Martin F."/>
            <person name="Silar P."/>
            <person name="Natvig D.O."/>
            <person name="Lalanne C."/>
            <person name="Gautier V."/>
            <person name="Ament-Velasquez S.L."/>
            <person name="Kruys A."/>
            <person name="Hutchinson M.I."/>
            <person name="Powell A.J."/>
            <person name="Barry K."/>
            <person name="Miller A.N."/>
            <person name="Grigoriev I.V."/>
            <person name="Debuchy R."/>
            <person name="Gladieux P."/>
            <person name="Hiltunen Thoren M."/>
            <person name="Johannesson H."/>
        </authorList>
    </citation>
    <scope>NUCLEOTIDE SEQUENCE</scope>
    <source>
        <strain evidence="6">PSN324</strain>
    </source>
</reference>
<gene>
    <name evidence="6" type="ORF">QBC42DRAFT_224709</name>
</gene>
<proteinExistence type="predicted"/>
<dbReference type="InterPro" id="IPR000330">
    <property type="entry name" value="SNF2_N"/>
</dbReference>
<feature type="compositionally biased region" description="Acidic residues" evidence="4">
    <location>
        <begin position="717"/>
        <end position="728"/>
    </location>
</feature>
<dbReference type="Gene3D" id="3.40.50.300">
    <property type="entry name" value="P-loop containing nucleotide triphosphate hydrolases"/>
    <property type="match status" value="2"/>
</dbReference>
<reference evidence="6" key="2">
    <citation type="submission" date="2023-06" db="EMBL/GenBank/DDBJ databases">
        <authorList>
            <consortium name="Lawrence Berkeley National Laboratory"/>
            <person name="Mondo S.J."/>
            <person name="Hensen N."/>
            <person name="Bonometti L."/>
            <person name="Westerberg I."/>
            <person name="Brannstrom I.O."/>
            <person name="Guillou S."/>
            <person name="Cros-Aarteil S."/>
            <person name="Calhoun S."/>
            <person name="Haridas S."/>
            <person name="Kuo A."/>
            <person name="Pangilinan J."/>
            <person name="Riley R."/>
            <person name="Labutti K."/>
            <person name="Andreopoulos B."/>
            <person name="Lipzen A."/>
            <person name="Chen C."/>
            <person name="Yanf M."/>
            <person name="Daum C."/>
            <person name="Ng V."/>
            <person name="Clum A."/>
            <person name="Steindorff A."/>
            <person name="Ohm R."/>
            <person name="Martin F."/>
            <person name="Silar P."/>
            <person name="Natvig D."/>
            <person name="Lalanne C."/>
            <person name="Gautier V."/>
            <person name="Ament-Velasquez S.L."/>
            <person name="Kruys A."/>
            <person name="Hutchinson M.I."/>
            <person name="Powell A.J."/>
            <person name="Barry K."/>
            <person name="Miller A.N."/>
            <person name="Grigoriev I.V."/>
            <person name="Debuchy R."/>
            <person name="Gladieux P."/>
            <person name="Thoren M.H."/>
            <person name="Johannesson H."/>
        </authorList>
    </citation>
    <scope>NUCLEOTIDE SEQUENCE</scope>
    <source>
        <strain evidence="6">PSN324</strain>
    </source>
</reference>
<dbReference type="PROSITE" id="PS51194">
    <property type="entry name" value="HELICASE_CTER"/>
    <property type="match status" value="1"/>
</dbReference>
<dbReference type="EMBL" id="MU864970">
    <property type="protein sequence ID" value="KAK4462578.1"/>
    <property type="molecule type" value="Genomic_DNA"/>
</dbReference>
<dbReference type="Pfam" id="PF00176">
    <property type="entry name" value="SNF2-rel_dom"/>
    <property type="match status" value="1"/>
</dbReference>
<keyword evidence="7" id="KW-1185">Reference proteome</keyword>
<dbReference type="InterPro" id="IPR001650">
    <property type="entry name" value="Helicase_C-like"/>
</dbReference>
<dbReference type="GO" id="GO:0005524">
    <property type="term" value="F:ATP binding"/>
    <property type="evidence" value="ECO:0007669"/>
    <property type="project" value="UniProtKB-KW"/>
</dbReference>
<feature type="domain" description="Helicase C-terminal" evidence="5">
    <location>
        <begin position="549"/>
        <end position="722"/>
    </location>
</feature>
<dbReference type="GO" id="GO:0005634">
    <property type="term" value="C:nucleus"/>
    <property type="evidence" value="ECO:0007669"/>
    <property type="project" value="TreeGrafter"/>
</dbReference>
<evidence type="ECO:0000256" key="2">
    <source>
        <dbReference type="ARBA" id="ARBA00022801"/>
    </source>
</evidence>
<organism evidence="6 7">
    <name type="scientific">Cladorrhinum samala</name>
    <dbReference type="NCBI Taxonomy" id="585594"/>
    <lineage>
        <taxon>Eukaryota</taxon>
        <taxon>Fungi</taxon>
        <taxon>Dikarya</taxon>
        <taxon>Ascomycota</taxon>
        <taxon>Pezizomycotina</taxon>
        <taxon>Sordariomycetes</taxon>
        <taxon>Sordariomycetidae</taxon>
        <taxon>Sordariales</taxon>
        <taxon>Podosporaceae</taxon>
        <taxon>Cladorrhinum</taxon>
    </lineage>
</organism>
<keyword evidence="3" id="KW-0067">ATP-binding</keyword>
<keyword evidence="1" id="KW-0547">Nucleotide-binding</keyword>
<dbReference type="SUPFAM" id="SSF52540">
    <property type="entry name" value="P-loop containing nucleoside triphosphate hydrolases"/>
    <property type="match status" value="2"/>
</dbReference>
<dbReference type="Pfam" id="PF00271">
    <property type="entry name" value="Helicase_C"/>
    <property type="match status" value="1"/>
</dbReference>
<evidence type="ECO:0000313" key="6">
    <source>
        <dbReference type="EMBL" id="KAK4462578.1"/>
    </source>
</evidence>
<feature type="region of interest" description="Disordered" evidence="4">
    <location>
        <begin position="706"/>
        <end position="737"/>
    </location>
</feature>
<dbReference type="AlphaFoldDB" id="A0AAV9HQF6"/>
<dbReference type="Proteomes" id="UP001321749">
    <property type="component" value="Unassembled WGS sequence"/>
</dbReference>
<name>A0AAV9HQF6_9PEZI</name>
<evidence type="ECO:0000259" key="5">
    <source>
        <dbReference type="PROSITE" id="PS51194"/>
    </source>
</evidence>
<sequence>MGFQRSRTTQARLELTLAEDKTDYEVKVTEDVDFGMANSGIVDAYIGSCNTGNAETNWHSCLDFFRINIDEYKRQMASKAPEGQHVRVPFKKFPGMSVGLFDYQLMGVYNLIRLQLNHVSGGFLCDEQGLGKTQEMFGLIALAHNLRRCKTEVREFWSPKAQSSLGVKRGSTCVRHNAKGSEARSCQYDQKYGFRCYCYHEQTRQIADLLPDGPNIVVAPARSCGPLIREARTKLDIKSLKIRGYGKNVQKDNQLTLRDSLPEYHYQAGAGQSDYIIFISPESIDKLNAELTIIVKGKKKSALLPGIIMLDEFHEYALSQEGRTLAWLSHLKKCTLSSQQPSPLVYFVSGTPIDKSPADIGPPITLLEKPDLWSQPAHPLFPASSSQFQDLVTTFNAHLNTQSLGELVPPGQVKAYYARLTDLLTPLMIRRLVTDSFLSRPLTTLSCPLKISIINHPIPQPLRPSHLALKNHLLALVPPDTSPLTFFRNPRNHHHLLPLLISSTFPSLPSHPSSSNFQFTDSEILSFPSNPILSPYRPYIPSWTSNSPKLASVLSAISDMLSDAFRIPGAASCSLKKMLLLSPHEAESHIMFLCLPKLRGLRPAYVHPALGQADRQKVIDGFLREGNAAPNLLVMSLATGGTGLNLQRASYCVITGAAWTRREVEQGFGRVWRVGQRASKVRLELLVCEAGWAEGEVVLGGWGGALLRGDKKKTKEEEEEEEEDEEGDKEGKDGGNK</sequence>
<keyword evidence="2" id="KW-0378">Hydrolase</keyword>
<evidence type="ECO:0000256" key="3">
    <source>
        <dbReference type="ARBA" id="ARBA00022840"/>
    </source>
</evidence>
<dbReference type="GO" id="GO:0016787">
    <property type="term" value="F:hydrolase activity"/>
    <property type="evidence" value="ECO:0007669"/>
    <property type="project" value="UniProtKB-KW"/>
</dbReference>
<dbReference type="GO" id="GO:0008094">
    <property type="term" value="F:ATP-dependent activity, acting on DNA"/>
    <property type="evidence" value="ECO:0007669"/>
    <property type="project" value="TreeGrafter"/>
</dbReference>
<dbReference type="InterPro" id="IPR050628">
    <property type="entry name" value="SNF2_RAD54_helicase_TF"/>
</dbReference>
<protein>
    <recommendedName>
        <fullName evidence="5">Helicase C-terminal domain-containing protein</fullName>
    </recommendedName>
</protein>
<dbReference type="GO" id="GO:0006281">
    <property type="term" value="P:DNA repair"/>
    <property type="evidence" value="ECO:0007669"/>
    <property type="project" value="TreeGrafter"/>
</dbReference>
<accession>A0AAV9HQF6</accession>
<evidence type="ECO:0000313" key="7">
    <source>
        <dbReference type="Proteomes" id="UP001321749"/>
    </source>
</evidence>
<dbReference type="PANTHER" id="PTHR45626">
    <property type="entry name" value="TRANSCRIPTION TERMINATION FACTOR 2-RELATED"/>
    <property type="match status" value="1"/>
</dbReference>
<comment type="caution">
    <text evidence="6">The sequence shown here is derived from an EMBL/GenBank/DDBJ whole genome shotgun (WGS) entry which is preliminary data.</text>
</comment>
<dbReference type="InterPro" id="IPR027417">
    <property type="entry name" value="P-loop_NTPase"/>
</dbReference>
<dbReference type="SMART" id="SM00490">
    <property type="entry name" value="HELICc"/>
    <property type="match status" value="1"/>
</dbReference>
<evidence type="ECO:0000256" key="1">
    <source>
        <dbReference type="ARBA" id="ARBA00022741"/>
    </source>
</evidence>